<evidence type="ECO:0000313" key="1">
    <source>
        <dbReference type="EMBL" id="ACL63091.1"/>
    </source>
</evidence>
<proteinExistence type="predicted"/>
<geneLocation type="plasmid" evidence="1 2">
    <name>pMNOD02</name>
</geneLocation>
<organism evidence="1 2">
    <name type="scientific">Methylobacterium nodulans (strain LMG 21967 / CNCM I-2342 / ORS 2060)</name>
    <dbReference type="NCBI Taxonomy" id="460265"/>
    <lineage>
        <taxon>Bacteria</taxon>
        <taxon>Pseudomonadati</taxon>
        <taxon>Pseudomonadota</taxon>
        <taxon>Alphaproteobacteria</taxon>
        <taxon>Hyphomicrobiales</taxon>
        <taxon>Methylobacteriaceae</taxon>
        <taxon>Methylobacterium</taxon>
    </lineage>
</organism>
<dbReference type="OrthoDB" id="7173678at2"/>
<dbReference type="RefSeq" id="WP_012631293.1">
    <property type="nucleotide sequence ID" value="NC_011887.1"/>
</dbReference>
<accession>B8IX50</accession>
<dbReference type="KEGG" id="mno:Mnod_8107"/>
<keyword evidence="2" id="KW-1185">Reference proteome</keyword>
<dbReference type="EMBL" id="CP001351">
    <property type="protein sequence ID" value="ACL63091.1"/>
    <property type="molecule type" value="Genomic_DNA"/>
</dbReference>
<keyword evidence="1" id="KW-0614">Plasmid</keyword>
<dbReference type="Proteomes" id="UP000008207">
    <property type="component" value="Plasmid pMNOD02"/>
</dbReference>
<name>B8IX50_METNO</name>
<dbReference type="InterPro" id="IPR037914">
    <property type="entry name" value="SpoVT-AbrB_sf"/>
</dbReference>
<dbReference type="AlphaFoldDB" id="B8IX50"/>
<gene>
    <name evidence="1" type="ordered locus">Mnod_8107</name>
</gene>
<dbReference type="Gene3D" id="2.10.260.10">
    <property type="match status" value="1"/>
</dbReference>
<dbReference type="HOGENOM" id="CLU_162018_2_1_5"/>
<evidence type="ECO:0000313" key="2">
    <source>
        <dbReference type="Proteomes" id="UP000008207"/>
    </source>
</evidence>
<reference evidence="2" key="1">
    <citation type="submission" date="2009-01" db="EMBL/GenBank/DDBJ databases">
        <title>Complete sequence of plasmid 2 of Methylobacterium nodulans ORS 2060.</title>
        <authorList>
            <consortium name="US DOE Joint Genome Institute"/>
            <person name="Lucas S."/>
            <person name="Copeland A."/>
            <person name="Lapidus A."/>
            <person name="Glavina del Rio T."/>
            <person name="Dalin E."/>
            <person name="Tice H."/>
            <person name="Bruce D."/>
            <person name="Goodwin L."/>
            <person name="Pitluck S."/>
            <person name="Sims D."/>
            <person name="Brettin T."/>
            <person name="Detter J.C."/>
            <person name="Han C."/>
            <person name="Larimer F."/>
            <person name="Land M."/>
            <person name="Hauser L."/>
            <person name="Kyrpides N."/>
            <person name="Ivanova N."/>
            <person name="Marx C.J."/>
            <person name="Richardson P."/>
        </authorList>
    </citation>
    <scope>NUCLEOTIDE SEQUENCE [LARGE SCALE GENOMIC DNA]</scope>
    <source>
        <strain evidence="2">LMG 21967 / CNCM I-2342 / ORS 2060</strain>
        <plasmid evidence="2">Plasmid pMNOD02</plasmid>
    </source>
</reference>
<protein>
    <submittedName>
        <fullName evidence="1">SpoVT/AbrB domain protein</fullName>
    </submittedName>
</protein>
<sequence length="75" mass="8468">MATTRVFRSGNSMAVRLPRGFDLVGPDVEIEKRGDEIILREIKPKNMLDALALFRELPDDMGDREDTPPQAREGL</sequence>
<dbReference type="SUPFAM" id="SSF89447">
    <property type="entry name" value="AbrB/MazE/MraZ-like"/>
    <property type="match status" value="1"/>
</dbReference>